<dbReference type="AlphaFoldDB" id="A0A0A9FNI4"/>
<proteinExistence type="predicted"/>
<accession>A0A0A9FNI4</accession>
<protein>
    <submittedName>
        <fullName evidence="1">Uncharacterized protein</fullName>
    </submittedName>
</protein>
<dbReference type="EMBL" id="GBRH01185047">
    <property type="protein sequence ID" value="JAE12849.1"/>
    <property type="molecule type" value="Transcribed_RNA"/>
</dbReference>
<evidence type="ECO:0000313" key="1">
    <source>
        <dbReference type="EMBL" id="JAE12849.1"/>
    </source>
</evidence>
<reference evidence="1" key="1">
    <citation type="submission" date="2014-09" db="EMBL/GenBank/DDBJ databases">
        <authorList>
            <person name="Magalhaes I.L.F."/>
            <person name="Oliveira U."/>
            <person name="Santos F.R."/>
            <person name="Vidigal T.H.D.A."/>
            <person name="Brescovit A.D."/>
            <person name="Santos A.J."/>
        </authorList>
    </citation>
    <scope>NUCLEOTIDE SEQUENCE</scope>
    <source>
        <tissue evidence="1">Shoot tissue taken approximately 20 cm above the soil surface</tissue>
    </source>
</reference>
<organism evidence="1">
    <name type="scientific">Arundo donax</name>
    <name type="common">Giant reed</name>
    <name type="synonym">Donax arundinaceus</name>
    <dbReference type="NCBI Taxonomy" id="35708"/>
    <lineage>
        <taxon>Eukaryota</taxon>
        <taxon>Viridiplantae</taxon>
        <taxon>Streptophyta</taxon>
        <taxon>Embryophyta</taxon>
        <taxon>Tracheophyta</taxon>
        <taxon>Spermatophyta</taxon>
        <taxon>Magnoliopsida</taxon>
        <taxon>Liliopsida</taxon>
        <taxon>Poales</taxon>
        <taxon>Poaceae</taxon>
        <taxon>PACMAD clade</taxon>
        <taxon>Arundinoideae</taxon>
        <taxon>Arundineae</taxon>
        <taxon>Arundo</taxon>
    </lineage>
</organism>
<sequence>MASILCSNSWCSGQLSLVRLEKRKEQNTNTSAGLDNL</sequence>
<name>A0A0A9FNI4_ARUDO</name>
<reference evidence="1" key="2">
    <citation type="journal article" date="2015" name="Data Brief">
        <title>Shoot transcriptome of the giant reed, Arundo donax.</title>
        <authorList>
            <person name="Barrero R.A."/>
            <person name="Guerrero F.D."/>
            <person name="Moolhuijzen P."/>
            <person name="Goolsby J.A."/>
            <person name="Tidwell J."/>
            <person name="Bellgard S.E."/>
            <person name="Bellgard M.I."/>
        </authorList>
    </citation>
    <scope>NUCLEOTIDE SEQUENCE</scope>
    <source>
        <tissue evidence="1">Shoot tissue taken approximately 20 cm above the soil surface</tissue>
    </source>
</reference>